<comment type="caution">
    <text evidence="1">The sequence shown here is derived from an EMBL/GenBank/DDBJ whole genome shotgun (WGS) entry which is preliminary data.</text>
</comment>
<keyword evidence="2" id="KW-1185">Reference proteome</keyword>
<evidence type="ECO:0000313" key="1">
    <source>
        <dbReference type="EMBL" id="KAI3352443.1"/>
    </source>
</evidence>
<organism evidence="1 2">
    <name type="scientific">Scortum barcoo</name>
    <name type="common">barcoo grunter</name>
    <dbReference type="NCBI Taxonomy" id="214431"/>
    <lineage>
        <taxon>Eukaryota</taxon>
        <taxon>Metazoa</taxon>
        <taxon>Chordata</taxon>
        <taxon>Craniata</taxon>
        <taxon>Vertebrata</taxon>
        <taxon>Euteleostomi</taxon>
        <taxon>Actinopterygii</taxon>
        <taxon>Neopterygii</taxon>
        <taxon>Teleostei</taxon>
        <taxon>Neoteleostei</taxon>
        <taxon>Acanthomorphata</taxon>
        <taxon>Eupercaria</taxon>
        <taxon>Centrarchiformes</taxon>
        <taxon>Terapontoidei</taxon>
        <taxon>Terapontidae</taxon>
        <taxon>Scortum</taxon>
    </lineage>
</organism>
<name>A0ACB8VA36_9TELE</name>
<reference evidence="1" key="1">
    <citation type="submission" date="2022-04" db="EMBL/GenBank/DDBJ databases">
        <title>Jade perch genome.</title>
        <authorList>
            <person name="Chao B."/>
        </authorList>
    </citation>
    <scope>NUCLEOTIDE SEQUENCE</scope>
    <source>
        <strain evidence="1">CB-2022</strain>
    </source>
</reference>
<sequence length="238" mass="27242">MDIYWGRSPTRQKPIHMLLSGNHHETIQFHILYSPRLALILGYPWLQRHNPHVDWLMGAILGWGSSCHQVCLRQATSLPPHRPYDCALDLQPGTTPPRGRLYSLSAPERKAMEVYMTLWQLASSGPHHHQWGQGFSLWKRKTLRPCIDYRGLNDISIKNHYPLPLISSAFELLDGATVFTELDLCNAYHLVRIREGDEWKTAFNTPTGHYEYLVMPFGLTNAPAVFQALVNERTPGHA</sequence>
<dbReference type="Proteomes" id="UP000831701">
    <property type="component" value="Chromosome 23"/>
</dbReference>
<gene>
    <name evidence="1" type="ORF">L3Q82_005396</name>
</gene>
<evidence type="ECO:0000313" key="2">
    <source>
        <dbReference type="Proteomes" id="UP000831701"/>
    </source>
</evidence>
<protein>
    <submittedName>
        <fullName evidence="1">Uncharacterized protein</fullName>
    </submittedName>
</protein>
<accession>A0ACB8VA36</accession>
<proteinExistence type="predicted"/>
<dbReference type="EMBL" id="CM041553">
    <property type="protein sequence ID" value="KAI3352443.1"/>
    <property type="molecule type" value="Genomic_DNA"/>
</dbReference>